<feature type="transmembrane region" description="Helical" evidence="1">
    <location>
        <begin position="17"/>
        <end position="43"/>
    </location>
</feature>
<gene>
    <name evidence="2" type="ORF">EB1_15270</name>
</gene>
<evidence type="ECO:0000313" key="2">
    <source>
        <dbReference type="EMBL" id="GEM51737.1"/>
    </source>
</evidence>
<proteinExistence type="predicted"/>
<name>A0A511NGG1_9FLAO</name>
<organism evidence="2 3">
    <name type="scientific">Empedobacter brevis NBRC 14943 = ATCC 43319</name>
    <dbReference type="NCBI Taxonomy" id="1218108"/>
    <lineage>
        <taxon>Bacteria</taxon>
        <taxon>Pseudomonadati</taxon>
        <taxon>Bacteroidota</taxon>
        <taxon>Flavobacteriia</taxon>
        <taxon>Flavobacteriales</taxon>
        <taxon>Weeksellaceae</taxon>
        <taxon>Empedobacter</taxon>
    </lineage>
</organism>
<protein>
    <submittedName>
        <fullName evidence="2">Uncharacterized protein</fullName>
    </submittedName>
</protein>
<dbReference type="OrthoDB" id="9928161at2"/>
<dbReference type="STRING" id="1218108.GCA_000382425_02842"/>
<dbReference type="GeneID" id="84650921"/>
<sequence length="78" mass="8402">MNNLAVIFAEGGLGNDFIYVVIFILAAFAMGFGLFSVIIAYAVNSFNNEKRSAKYYWSIFAICAVSSLLVSGLVCGSM</sequence>
<keyword evidence="3" id="KW-1185">Reference proteome</keyword>
<dbReference type="RefSeq" id="WP_019976316.1">
    <property type="nucleotide sequence ID" value="NZ_BJXC01000008.1"/>
</dbReference>
<keyword evidence="1" id="KW-0472">Membrane</keyword>
<dbReference type="EMBL" id="BJXC01000008">
    <property type="protein sequence ID" value="GEM51737.1"/>
    <property type="molecule type" value="Genomic_DNA"/>
</dbReference>
<keyword evidence="1" id="KW-1133">Transmembrane helix</keyword>
<comment type="caution">
    <text evidence="2">The sequence shown here is derived from an EMBL/GenBank/DDBJ whole genome shotgun (WGS) entry which is preliminary data.</text>
</comment>
<keyword evidence="1" id="KW-0812">Transmembrane</keyword>
<accession>A0A511NGG1</accession>
<evidence type="ECO:0000313" key="3">
    <source>
        <dbReference type="Proteomes" id="UP000321245"/>
    </source>
</evidence>
<reference evidence="2 3" key="1">
    <citation type="submission" date="2019-07" db="EMBL/GenBank/DDBJ databases">
        <title>Whole genome shotgun sequence of Empedobacter brevis NBRC 14943.</title>
        <authorList>
            <person name="Hosoyama A."/>
            <person name="Uohara A."/>
            <person name="Ohji S."/>
            <person name="Ichikawa N."/>
        </authorList>
    </citation>
    <scope>NUCLEOTIDE SEQUENCE [LARGE SCALE GENOMIC DNA]</scope>
    <source>
        <strain evidence="2 3">NBRC 14943</strain>
    </source>
</reference>
<dbReference type="AlphaFoldDB" id="A0A511NGG1"/>
<feature type="transmembrane region" description="Helical" evidence="1">
    <location>
        <begin position="55"/>
        <end position="74"/>
    </location>
</feature>
<evidence type="ECO:0000256" key="1">
    <source>
        <dbReference type="SAM" id="Phobius"/>
    </source>
</evidence>
<dbReference type="Proteomes" id="UP000321245">
    <property type="component" value="Unassembled WGS sequence"/>
</dbReference>